<feature type="region of interest" description="Disordered" evidence="1">
    <location>
        <begin position="45"/>
        <end position="65"/>
    </location>
</feature>
<evidence type="ECO:0000259" key="2">
    <source>
        <dbReference type="Pfam" id="PF13358"/>
    </source>
</evidence>
<dbReference type="InterPro" id="IPR009057">
    <property type="entry name" value="Homeodomain-like_sf"/>
</dbReference>
<accession>A0A5J4VQZ9</accession>
<name>A0A5J4VQZ9_9EUKA</name>
<dbReference type="PANTHER" id="PTHR23022">
    <property type="entry name" value="TRANSPOSABLE ELEMENT-RELATED"/>
    <property type="match status" value="1"/>
</dbReference>
<evidence type="ECO:0000313" key="3">
    <source>
        <dbReference type="EMBL" id="KAA6385118.1"/>
    </source>
</evidence>
<protein>
    <submittedName>
        <fullName evidence="3">Putative Transposable element Tc3 transposase</fullName>
    </submittedName>
</protein>
<dbReference type="SUPFAM" id="SSF46689">
    <property type="entry name" value="Homeodomain-like"/>
    <property type="match status" value="1"/>
</dbReference>
<comment type="caution">
    <text evidence="3">The sequence shown here is derived from an EMBL/GenBank/DDBJ whole genome shotgun (WGS) entry which is preliminary data.</text>
</comment>
<evidence type="ECO:0000313" key="4">
    <source>
        <dbReference type="Proteomes" id="UP000324800"/>
    </source>
</evidence>
<dbReference type="PANTHER" id="PTHR23022:SF134">
    <property type="entry name" value="TRANSPOSABLE ELEMENT TC1 TRANSPOSASE"/>
    <property type="match status" value="1"/>
</dbReference>
<dbReference type="InterPro" id="IPR052338">
    <property type="entry name" value="Transposase_5"/>
</dbReference>
<dbReference type="InterPro" id="IPR038717">
    <property type="entry name" value="Tc1-like_DDE_dom"/>
</dbReference>
<dbReference type="Gene3D" id="3.30.420.10">
    <property type="entry name" value="Ribonuclease H-like superfamily/Ribonuclease H"/>
    <property type="match status" value="1"/>
</dbReference>
<gene>
    <name evidence="3" type="ORF">EZS28_019356</name>
</gene>
<dbReference type="AlphaFoldDB" id="A0A5J4VQZ9"/>
<dbReference type="Proteomes" id="UP000324800">
    <property type="component" value="Unassembled WGS sequence"/>
</dbReference>
<sequence>MVRGKAVSQADRERIRVFHDDDHLSLEQINSKTGIPLRTIQNLISSGSYSQQSQKRGPKPKINRKGESRIKRYFRNHRKSGHRKVPDLLQLDVSPSTMLRTMKRMQQLTEENSQKVPIVFTDEKKFRYDGPDGYNFYWQLAEDKKNNEMFSKDYNMYNGVMVHLAISDAGILSCDRITGKLNSDKWETLVCDSVLPSIHVQHSTDFIYQRDNASPHKGKETCEHMEENGFVFMNWPSLSPDLNPVENIWSLLVRRVYANGVSYVDDDELWEAIQHEASRVTVEEVQSYTKSYRKRLCLCLLKKGGYAQ</sequence>
<feature type="compositionally biased region" description="Polar residues" evidence="1">
    <location>
        <begin position="45"/>
        <end position="55"/>
    </location>
</feature>
<evidence type="ECO:0000256" key="1">
    <source>
        <dbReference type="SAM" id="MobiDB-lite"/>
    </source>
</evidence>
<reference evidence="3 4" key="1">
    <citation type="submission" date="2019-03" db="EMBL/GenBank/DDBJ databases">
        <title>Single cell metagenomics reveals metabolic interactions within the superorganism composed of flagellate Streblomastix strix and complex community of Bacteroidetes bacteria on its surface.</title>
        <authorList>
            <person name="Treitli S.C."/>
            <person name="Kolisko M."/>
            <person name="Husnik F."/>
            <person name="Keeling P."/>
            <person name="Hampl V."/>
        </authorList>
    </citation>
    <scope>NUCLEOTIDE SEQUENCE [LARGE SCALE GENOMIC DNA]</scope>
    <source>
        <strain evidence="3">ST1C</strain>
    </source>
</reference>
<dbReference type="Pfam" id="PF13358">
    <property type="entry name" value="DDE_3"/>
    <property type="match status" value="1"/>
</dbReference>
<organism evidence="3 4">
    <name type="scientific">Streblomastix strix</name>
    <dbReference type="NCBI Taxonomy" id="222440"/>
    <lineage>
        <taxon>Eukaryota</taxon>
        <taxon>Metamonada</taxon>
        <taxon>Preaxostyla</taxon>
        <taxon>Oxymonadida</taxon>
        <taxon>Streblomastigidae</taxon>
        <taxon>Streblomastix</taxon>
    </lineage>
</organism>
<dbReference type="EMBL" id="SNRW01005413">
    <property type="protein sequence ID" value="KAA6385118.1"/>
    <property type="molecule type" value="Genomic_DNA"/>
</dbReference>
<dbReference type="InterPro" id="IPR036397">
    <property type="entry name" value="RNaseH_sf"/>
</dbReference>
<feature type="domain" description="Tc1-like transposase DDE" evidence="2">
    <location>
        <begin position="117"/>
        <end position="258"/>
    </location>
</feature>
<dbReference type="GO" id="GO:0003676">
    <property type="term" value="F:nucleic acid binding"/>
    <property type="evidence" value="ECO:0007669"/>
    <property type="project" value="InterPro"/>
</dbReference>
<proteinExistence type="predicted"/>